<protein>
    <recommendedName>
        <fullName evidence="10">Adenylosuccinate synthetase</fullName>
    </recommendedName>
</protein>
<evidence type="ECO:0008006" key="10">
    <source>
        <dbReference type="Google" id="ProtNLM"/>
    </source>
</evidence>
<dbReference type="NCBIfam" id="NF002223">
    <property type="entry name" value="PRK01117.1"/>
    <property type="match status" value="1"/>
</dbReference>
<dbReference type="InterPro" id="IPR042109">
    <property type="entry name" value="Adenylosuccinate_synth_dom1"/>
</dbReference>
<dbReference type="PANTHER" id="PTHR11846">
    <property type="entry name" value="ADENYLOSUCCINATE SYNTHETASE"/>
    <property type="match status" value="1"/>
</dbReference>
<dbReference type="PANTHER" id="PTHR11846:SF0">
    <property type="entry name" value="ADENYLOSUCCINATE SYNTHETASE"/>
    <property type="match status" value="1"/>
</dbReference>
<gene>
    <name evidence="9" type="ORF">METZ01_LOCUS37441</name>
</gene>
<dbReference type="SUPFAM" id="SSF52540">
    <property type="entry name" value="P-loop containing nucleoside triphosphate hydrolases"/>
    <property type="match status" value="1"/>
</dbReference>
<reference evidence="9" key="1">
    <citation type="submission" date="2018-05" db="EMBL/GenBank/DDBJ databases">
        <authorList>
            <person name="Lanie J.A."/>
            <person name="Ng W.-L."/>
            <person name="Kazmierczak K.M."/>
            <person name="Andrzejewski T.M."/>
            <person name="Davidsen T.M."/>
            <person name="Wayne K.J."/>
            <person name="Tettelin H."/>
            <person name="Glass J.I."/>
            <person name="Rusch D."/>
            <person name="Podicherti R."/>
            <person name="Tsui H.-C.T."/>
            <person name="Winkler M.E."/>
        </authorList>
    </citation>
    <scope>NUCLEOTIDE SEQUENCE</scope>
</reference>
<organism evidence="9">
    <name type="scientific">marine metagenome</name>
    <dbReference type="NCBI Taxonomy" id="408172"/>
    <lineage>
        <taxon>unclassified sequences</taxon>
        <taxon>metagenomes</taxon>
        <taxon>ecological metagenomes</taxon>
    </lineage>
</organism>
<evidence type="ECO:0000313" key="9">
    <source>
        <dbReference type="EMBL" id="SUZ84587.1"/>
    </source>
</evidence>
<keyword evidence="6" id="KW-0658">Purine biosynthesis</keyword>
<accession>A0A381R432</accession>
<dbReference type="PROSITE" id="PS01266">
    <property type="entry name" value="ADENYLOSUCCIN_SYN_1"/>
    <property type="match status" value="1"/>
</dbReference>
<dbReference type="InterPro" id="IPR001114">
    <property type="entry name" value="Adenylosuccinate_synthetase"/>
</dbReference>
<dbReference type="CDD" id="cd03108">
    <property type="entry name" value="AdSS"/>
    <property type="match status" value="1"/>
</dbReference>
<keyword evidence="8" id="KW-0342">GTP-binding</keyword>
<dbReference type="Gene3D" id="1.10.300.10">
    <property type="entry name" value="Adenylosuccinate Synthetase, subunit A, domain 2"/>
    <property type="match status" value="1"/>
</dbReference>
<dbReference type="GO" id="GO:0046872">
    <property type="term" value="F:metal ion binding"/>
    <property type="evidence" value="ECO:0007669"/>
    <property type="project" value="UniProtKB-KW"/>
</dbReference>
<keyword evidence="4" id="KW-0479">Metal-binding</keyword>
<sequence>VQKKISNIIVILGAQWGDEGKGKVTDFFSAKSDYVVRFQGGNNAGHTIILDKKVLKLHLIPSGILHKKCRLVIGNGVVINPKVLIHEIGILKKEGLKTNLLISKRAHLIMPYHVDMDHCLTGFQDKLAAGSTRAGIAPVYADKMYRHGLRVVDLLNEKIFTKRLKKSFDFNKGLVEKVFEQSFPYSYEGVLKEYLEYAEIIRPYVKNITEELTCAIRENKVILFEGAQGACLDVDHGLYPYTTSSNTIGGHVEAGAGVGINQNKHIVGIAKAYLTYVGRGPLPTEIESSLAEKIREKGQEYGTTTGRPRRIGWIDLVQLKHANQINVFTELVLTKVDVLSGLSKIKMCVGYTINNERVDSVPSDLERFGQVEPVYETVEGWESLPKKINSINECPVQLKAFIKKIEEITGNHISLISYGPDRNQTFKV</sequence>
<evidence type="ECO:0000256" key="3">
    <source>
        <dbReference type="ARBA" id="ARBA00022598"/>
    </source>
</evidence>
<dbReference type="FunFam" id="1.10.300.10:FF:000001">
    <property type="entry name" value="Adenylosuccinate synthetase"/>
    <property type="match status" value="1"/>
</dbReference>
<dbReference type="GO" id="GO:0005737">
    <property type="term" value="C:cytoplasm"/>
    <property type="evidence" value="ECO:0007669"/>
    <property type="project" value="TreeGrafter"/>
</dbReference>
<dbReference type="NCBIfam" id="TIGR00184">
    <property type="entry name" value="purA"/>
    <property type="match status" value="1"/>
</dbReference>
<evidence type="ECO:0000256" key="7">
    <source>
        <dbReference type="ARBA" id="ARBA00022842"/>
    </source>
</evidence>
<keyword evidence="5" id="KW-0547">Nucleotide-binding</keyword>
<comment type="cofactor">
    <cofactor evidence="1">
        <name>Mg(2+)</name>
        <dbReference type="ChEBI" id="CHEBI:18420"/>
    </cofactor>
</comment>
<dbReference type="Pfam" id="PF00709">
    <property type="entry name" value="Adenylsucc_synt"/>
    <property type="match status" value="1"/>
</dbReference>
<evidence type="ECO:0000256" key="6">
    <source>
        <dbReference type="ARBA" id="ARBA00022755"/>
    </source>
</evidence>
<dbReference type="GO" id="GO:0004019">
    <property type="term" value="F:adenylosuccinate synthase activity"/>
    <property type="evidence" value="ECO:0007669"/>
    <property type="project" value="InterPro"/>
</dbReference>
<keyword evidence="3" id="KW-0436">Ligase</keyword>
<dbReference type="GO" id="GO:0005525">
    <property type="term" value="F:GTP binding"/>
    <property type="evidence" value="ECO:0007669"/>
    <property type="project" value="UniProtKB-KW"/>
</dbReference>
<evidence type="ECO:0000256" key="1">
    <source>
        <dbReference type="ARBA" id="ARBA00001946"/>
    </source>
</evidence>
<dbReference type="InterPro" id="IPR042110">
    <property type="entry name" value="Adenylosuccinate_synth_dom2"/>
</dbReference>
<evidence type="ECO:0000256" key="2">
    <source>
        <dbReference type="ARBA" id="ARBA00011738"/>
    </source>
</evidence>
<dbReference type="AlphaFoldDB" id="A0A381R432"/>
<dbReference type="InterPro" id="IPR027417">
    <property type="entry name" value="P-loop_NTPase"/>
</dbReference>
<dbReference type="HAMAP" id="MF_00011">
    <property type="entry name" value="Adenylosucc_synth"/>
    <property type="match status" value="1"/>
</dbReference>
<evidence type="ECO:0000256" key="4">
    <source>
        <dbReference type="ARBA" id="ARBA00022723"/>
    </source>
</evidence>
<proteinExistence type="inferred from homology"/>
<dbReference type="Gene3D" id="3.40.440.10">
    <property type="entry name" value="Adenylosuccinate Synthetase, subunit A, domain 1"/>
    <property type="match status" value="1"/>
</dbReference>
<evidence type="ECO:0000256" key="5">
    <source>
        <dbReference type="ARBA" id="ARBA00022741"/>
    </source>
</evidence>
<comment type="subunit">
    <text evidence="2">Homodimer.</text>
</comment>
<name>A0A381R432_9ZZZZ</name>
<evidence type="ECO:0000256" key="8">
    <source>
        <dbReference type="ARBA" id="ARBA00023134"/>
    </source>
</evidence>
<feature type="non-terminal residue" evidence="9">
    <location>
        <position position="1"/>
    </location>
</feature>
<dbReference type="InterPro" id="IPR018220">
    <property type="entry name" value="Adenylosuccin_syn_GTP-bd"/>
</dbReference>
<dbReference type="GO" id="GO:0046040">
    <property type="term" value="P:IMP metabolic process"/>
    <property type="evidence" value="ECO:0007669"/>
    <property type="project" value="TreeGrafter"/>
</dbReference>
<dbReference type="GO" id="GO:0044208">
    <property type="term" value="P:'de novo' AMP biosynthetic process"/>
    <property type="evidence" value="ECO:0007669"/>
    <property type="project" value="TreeGrafter"/>
</dbReference>
<dbReference type="Gene3D" id="3.90.170.10">
    <property type="entry name" value="Adenylosuccinate Synthetase, subunit A, domain 3"/>
    <property type="match status" value="1"/>
</dbReference>
<dbReference type="SMART" id="SM00788">
    <property type="entry name" value="Adenylsucc_synt"/>
    <property type="match status" value="1"/>
</dbReference>
<dbReference type="EMBL" id="UINC01001597">
    <property type="protein sequence ID" value="SUZ84587.1"/>
    <property type="molecule type" value="Genomic_DNA"/>
</dbReference>
<dbReference type="FunFam" id="3.90.170.10:FF:000001">
    <property type="entry name" value="Adenylosuccinate synthetase"/>
    <property type="match status" value="1"/>
</dbReference>
<dbReference type="InterPro" id="IPR042111">
    <property type="entry name" value="Adenylosuccinate_synth_dom3"/>
</dbReference>
<keyword evidence="7" id="KW-0460">Magnesium</keyword>